<name>A0ABW5V6R5_9BACI</name>
<evidence type="ECO:0000313" key="2">
    <source>
        <dbReference type="Proteomes" id="UP001597502"/>
    </source>
</evidence>
<reference evidence="2" key="1">
    <citation type="journal article" date="2019" name="Int. J. Syst. Evol. Microbiol.">
        <title>The Global Catalogue of Microorganisms (GCM) 10K type strain sequencing project: providing services to taxonomists for standard genome sequencing and annotation.</title>
        <authorList>
            <consortium name="The Broad Institute Genomics Platform"/>
            <consortium name="The Broad Institute Genome Sequencing Center for Infectious Disease"/>
            <person name="Wu L."/>
            <person name="Ma J."/>
        </authorList>
    </citation>
    <scope>NUCLEOTIDE SEQUENCE [LARGE SCALE GENOMIC DNA]</scope>
    <source>
        <strain evidence="2">TISTR 1535</strain>
    </source>
</reference>
<dbReference type="EMBL" id="JBHUNA010000024">
    <property type="protein sequence ID" value="MFD2761636.1"/>
    <property type="molecule type" value="Genomic_DNA"/>
</dbReference>
<evidence type="ECO:0000313" key="1">
    <source>
        <dbReference type="EMBL" id="MFD2761636.1"/>
    </source>
</evidence>
<protein>
    <submittedName>
        <fullName evidence="1">DUF3231 family protein</fullName>
    </submittedName>
</protein>
<dbReference type="InterPro" id="IPR021617">
    <property type="entry name" value="DUF3231"/>
</dbReference>
<sequence>MNEDQAITSAEITQLWAAYVNDSALICQLEYFWATVEDEDIKSLIKHGLNLAQSHKTKLTEIFNQENYPIPYGFHSNEDVNLNAPRLYSDAFVLYYLQQGSKTASQAYNVSLSLAGREDVYNFFSECLQEQSELLKKVNTVLQSKALYVAFPSLPNPESYDFVTKQGFLTGYFGERRPLTGTEINNLFANYFRNALGSATLVGFSQVAENADVRKFMVRGKEIAQKHCEIFGSILHEDDIPAPTKMEDAVTDSTTYTFSDKLMMYYSTGLIALSVGYYGTSMSMSPRRDLGVAYKRLMNEILKYAEDGAELMIKHGWMEEPPRALDRDELAKKKG</sequence>
<dbReference type="Pfam" id="PF11553">
    <property type="entry name" value="DUF3231"/>
    <property type="match status" value="2"/>
</dbReference>
<comment type="caution">
    <text evidence="1">The sequence shown here is derived from an EMBL/GenBank/DDBJ whole genome shotgun (WGS) entry which is preliminary data.</text>
</comment>
<dbReference type="Gene3D" id="1.20.1260.10">
    <property type="match status" value="2"/>
</dbReference>
<dbReference type="RefSeq" id="WP_382394328.1">
    <property type="nucleotide sequence ID" value="NZ_JBHUNA010000024.1"/>
</dbReference>
<dbReference type="InterPro" id="IPR012347">
    <property type="entry name" value="Ferritin-like"/>
</dbReference>
<gene>
    <name evidence="1" type="ORF">ACFSUO_11800</name>
</gene>
<proteinExistence type="predicted"/>
<accession>A0ABW5V6R5</accession>
<dbReference type="Proteomes" id="UP001597502">
    <property type="component" value="Unassembled WGS sequence"/>
</dbReference>
<keyword evidence="2" id="KW-1185">Reference proteome</keyword>
<organism evidence="1 2">
    <name type="scientific">Lentibacillus juripiscarius</name>
    <dbReference type="NCBI Taxonomy" id="257446"/>
    <lineage>
        <taxon>Bacteria</taxon>
        <taxon>Bacillati</taxon>
        <taxon>Bacillota</taxon>
        <taxon>Bacilli</taxon>
        <taxon>Bacillales</taxon>
        <taxon>Bacillaceae</taxon>
        <taxon>Lentibacillus</taxon>
    </lineage>
</organism>